<name>A0A9P8IAD2_9PEZI</name>
<dbReference type="AlphaFoldDB" id="A0A9P8IAD2"/>
<feature type="region of interest" description="Disordered" evidence="4">
    <location>
        <begin position="892"/>
        <end position="914"/>
    </location>
</feature>
<dbReference type="GO" id="GO:0008263">
    <property type="term" value="F:pyrimidine-specific mismatch base pair DNA N-glycosylase activity"/>
    <property type="evidence" value="ECO:0007669"/>
    <property type="project" value="TreeGrafter"/>
</dbReference>
<feature type="compositionally biased region" description="Low complexity" evidence="4">
    <location>
        <begin position="653"/>
        <end position="675"/>
    </location>
</feature>
<dbReference type="FunFam" id="3.40.470.10:FF:000010">
    <property type="entry name" value="G/U mismatch-specific DNA glycosylase"/>
    <property type="match status" value="1"/>
</dbReference>
<dbReference type="Pfam" id="PF03167">
    <property type="entry name" value="UDG"/>
    <property type="match status" value="1"/>
</dbReference>
<evidence type="ECO:0000256" key="3">
    <source>
        <dbReference type="ARBA" id="ARBA00023204"/>
    </source>
</evidence>
<dbReference type="PANTHER" id="PTHR12159:SF9">
    <property type="entry name" value="G_T MISMATCH-SPECIFIC THYMINE DNA GLYCOSYLASE"/>
    <property type="match status" value="1"/>
</dbReference>
<evidence type="ECO:0000256" key="1">
    <source>
        <dbReference type="ARBA" id="ARBA00022763"/>
    </source>
</evidence>
<sequence length="914" mass="99740">MMYAETIASRNTVASHIRALSQIGKPAIDIALNDDEQGQCILSYSTFDKIEGEVSITAPHDARFDDIIIAFEGNTKVFVESLSPHAAASRTDANHRFLRVTQPIPSSSYPVPRVAEAGRTYEFPFSFVVPPQLVEQICRHQTESDRVHVEHLQLPPSLGGSSLASDGAVLLDDMAPDMARISYAIKVKIVRNRESDGKLITVAEKARKVRIIPASEEHPPLNAEDGNGEGYILRREKDLRKGVFKGKLGRLAMETAQPSSLRLPTAKSGGNPQATTMATVKLRFDPADRNTPPPKLGSLVSKLKVHTFYSTRPMNALPSKEDPFYALHRGIYSDAVQLSSRCIESVRWEQRAETDEDRRDSCLSTFTSATNSSSSTSSSRRRSSAAPRNGIFHTAEILVPITLPKCKAFPPTFHSCLVSRIYVLDLALTAHAPGGSSISASSLTLKVPIQISAAGNTSHYPQEPGVHELEEYFNPRSIAPPAADLIGTSSSIVQMQPRWPGEEGEESGSRTTQQLPSFMMANAGAAGTRPPPGYSFFAGASQGIPVTANGVNGLAMAGNFLAKSPILQEKGQHTIESSKMVKKESPGGGVSPNEPPSSAPKLQRYSFDPATTPSITSPIRRRSPRLNTGESTPSVEAKPQSRTPKRKADEISDAPAESSSPPAKPSLYSLLQSPPSRRKSKAETKKAGRGSGYRPPEKYAHLKLLPDTLEPNLICVFVGLNPGIRTAQMGHAYSHPSNLFWKLLHSSGLTPRRFHPTESRTLPALCALGNTNIVARPTRDQSELSKQEMDDSVAVLVDKMRTFKPEAVCIVGKGIWESIFRTRYGRPLAKAEFKYGWQHQRENMGAEGEYKGARVFVATTTSGLAASLSTAEKEEIWRPLGEWVQKRRAERAQVKAEEGDEEVEEDDEEAEAEV</sequence>
<proteinExistence type="predicted"/>
<comment type="caution">
    <text evidence="6">The sequence shown here is derived from an EMBL/GenBank/DDBJ whole genome shotgun (WGS) entry which is preliminary data.</text>
</comment>
<feature type="region of interest" description="Disordered" evidence="4">
    <location>
        <begin position="576"/>
        <end position="697"/>
    </location>
</feature>
<feature type="compositionally biased region" description="Acidic residues" evidence="4">
    <location>
        <begin position="898"/>
        <end position="914"/>
    </location>
</feature>
<protein>
    <recommendedName>
        <fullName evidence="5">Uracil-DNA glycosylase-like domain-containing protein</fullName>
    </recommendedName>
</protein>
<evidence type="ECO:0000256" key="4">
    <source>
        <dbReference type="SAM" id="MobiDB-lite"/>
    </source>
</evidence>
<evidence type="ECO:0000259" key="5">
    <source>
        <dbReference type="Pfam" id="PF03167"/>
    </source>
</evidence>
<dbReference type="Gene3D" id="3.40.470.10">
    <property type="entry name" value="Uracil-DNA glycosylase-like domain"/>
    <property type="match status" value="1"/>
</dbReference>
<keyword evidence="1" id="KW-0227">DNA damage</keyword>
<dbReference type="Gene3D" id="2.60.40.640">
    <property type="match status" value="1"/>
</dbReference>
<dbReference type="SUPFAM" id="SSF52141">
    <property type="entry name" value="Uracil-DNA glycosylase-like"/>
    <property type="match status" value="1"/>
</dbReference>
<feature type="domain" description="Uracil-DNA glycosylase-like" evidence="5">
    <location>
        <begin position="707"/>
        <end position="880"/>
    </location>
</feature>
<dbReference type="GO" id="GO:0006285">
    <property type="term" value="P:base-excision repair, AP site formation"/>
    <property type="evidence" value="ECO:0007669"/>
    <property type="project" value="InterPro"/>
</dbReference>
<feature type="region of interest" description="Disordered" evidence="4">
    <location>
        <begin position="349"/>
        <end position="386"/>
    </location>
</feature>
<accession>A0A9P8IAD2</accession>
<feature type="compositionally biased region" description="Basic and acidic residues" evidence="4">
    <location>
        <begin position="349"/>
        <end position="361"/>
    </location>
</feature>
<dbReference type="EMBL" id="JAGHQL010000070">
    <property type="protein sequence ID" value="KAH0541743.1"/>
    <property type="molecule type" value="Genomic_DNA"/>
</dbReference>
<keyword evidence="2" id="KW-0378">Hydrolase</keyword>
<dbReference type="InterPro" id="IPR015637">
    <property type="entry name" value="MUG/TDG"/>
</dbReference>
<reference evidence="6" key="1">
    <citation type="submission" date="2021-03" db="EMBL/GenBank/DDBJ databases">
        <title>Comparative genomics and phylogenomic investigation of the class Geoglossomycetes provide insights into ecological specialization and systematics.</title>
        <authorList>
            <person name="Melie T."/>
            <person name="Pirro S."/>
            <person name="Miller A.N."/>
            <person name="Quandt A."/>
        </authorList>
    </citation>
    <scope>NUCLEOTIDE SEQUENCE</scope>
    <source>
        <strain evidence="6">GBOQ0MN5Z8</strain>
    </source>
</reference>
<dbReference type="PANTHER" id="PTHR12159">
    <property type="entry name" value="G/T AND G/U MISMATCH-SPECIFIC DNA GLYCOSYLASE"/>
    <property type="match status" value="1"/>
</dbReference>
<keyword evidence="7" id="KW-1185">Reference proteome</keyword>
<evidence type="ECO:0000256" key="2">
    <source>
        <dbReference type="ARBA" id="ARBA00022801"/>
    </source>
</evidence>
<gene>
    <name evidence="6" type="ORF">FGG08_003835</name>
</gene>
<dbReference type="InterPro" id="IPR005122">
    <property type="entry name" value="Uracil-DNA_glycosylase-like"/>
</dbReference>
<dbReference type="Proteomes" id="UP000698800">
    <property type="component" value="Unassembled WGS sequence"/>
</dbReference>
<organism evidence="6 7">
    <name type="scientific">Glutinoglossum americanum</name>
    <dbReference type="NCBI Taxonomy" id="1670608"/>
    <lineage>
        <taxon>Eukaryota</taxon>
        <taxon>Fungi</taxon>
        <taxon>Dikarya</taxon>
        <taxon>Ascomycota</taxon>
        <taxon>Pezizomycotina</taxon>
        <taxon>Geoglossomycetes</taxon>
        <taxon>Geoglossales</taxon>
        <taxon>Geoglossaceae</taxon>
        <taxon>Glutinoglossum</taxon>
    </lineage>
</organism>
<evidence type="ECO:0000313" key="7">
    <source>
        <dbReference type="Proteomes" id="UP000698800"/>
    </source>
</evidence>
<dbReference type="CDD" id="cd10028">
    <property type="entry name" value="UDG-F2_TDG_MUG"/>
    <property type="match status" value="1"/>
</dbReference>
<dbReference type="InterPro" id="IPR014752">
    <property type="entry name" value="Arrestin-like_C"/>
</dbReference>
<dbReference type="InterPro" id="IPR036895">
    <property type="entry name" value="Uracil-DNA_glycosylase-like_sf"/>
</dbReference>
<keyword evidence="3" id="KW-0234">DNA repair</keyword>
<dbReference type="OrthoDB" id="2283785at2759"/>
<feature type="compositionally biased region" description="Low complexity" evidence="4">
    <location>
        <begin position="364"/>
        <end position="378"/>
    </location>
</feature>
<evidence type="ECO:0000313" key="6">
    <source>
        <dbReference type="EMBL" id="KAH0541743.1"/>
    </source>
</evidence>
<dbReference type="GO" id="GO:0004844">
    <property type="term" value="F:uracil DNA N-glycosylase activity"/>
    <property type="evidence" value="ECO:0007669"/>
    <property type="project" value="TreeGrafter"/>
</dbReference>